<evidence type="ECO:0000313" key="2">
    <source>
        <dbReference type="EMBL" id="GMF15376.1"/>
    </source>
</evidence>
<proteinExistence type="predicted"/>
<dbReference type="Proteomes" id="UP001165121">
    <property type="component" value="Unassembled WGS sequence"/>
</dbReference>
<dbReference type="OrthoDB" id="129404at2759"/>
<evidence type="ECO:0000256" key="1">
    <source>
        <dbReference type="SAM" id="MobiDB-lite"/>
    </source>
</evidence>
<comment type="caution">
    <text evidence="2">The sequence shown here is derived from an EMBL/GenBank/DDBJ whole genome shotgun (WGS) entry which is preliminary data.</text>
</comment>
<sequence>MPQPLPALWETEQQTSQSAHFEIGTPEDTHSFLRPENLFSPRSSHKSPPSSRPSSPNTTSTATSPLHTRPPSGFVAPVVDLAPVSGVPNILRSTLGILDTALERTETYDTLRADHAALQQAYLASTHRVEALEAEL</sequence>
<gene>
    <name evidence="2" type="ORF">Pfra01_000040300</name>
</gene>
<feature type="compositionally biased region" description="Low complexity" evidence="1">
    <location>
        <begin position="40"/>
        <end position="65"/>
    </location>
</feature>
<name>A0A9W6TM43_9STRA</name>
<dbReference type="AlphaFoldDB" id="A0A9W6TM43"/>
<reference evidence="2" key="1">
    <citation type="submission" date="2023-04" db="EMBL/GenBank/DDBJ databases">
        <title>Phytophthora fragariaefolia NBRC 109709.</title>
        <authorList>
            <person name="Ichikawa N."/>
            <person name="Sato H."/>
            <person name="Tonouchi N."/>
        </authorList>
    </citation>
    <scope>NUCLEOTIDE SEQUENCE</scope>
    <source>
        <strain evidence="2">NBRC 109709</strain>
    </source>
</reference>
<accession>A0A9W6TM43</accession>
<dbReference type="EMBL" id="BSXT01000034">
    <property type="protein sequence ID" value="GMF15376.1"/>
    <property type="molecule type" value="Genomic_DNA"/>
</dbReference>
<feature type="region of interest" description="Disordered" evidence="1">
    <location>
        <begin position="1"/>
        <end position="74"/>
    </location>
</feature>
<protein>
    <submittedName>
        <fullName evidence="2">Unnamed protein product</fullName>
    </submittedName>
</protein>
<keyword evidence="3" id="KW-1185">Reference proteome</keyword>
<organism evidence="2 3">
    <name type="scientific">Phytophthora fragariaefolia</name>
    <dbReference type="NCBI Taxonomy" id="1490495"/>
    <lineage>
        <taxon>Eukaryota</taxon>
        <taxon>Sar</taxon>
        <taxon>Stramenopiles</taxon>
        <taxon>Oomycota</taxon>
        <taxon>Peronosporomycetes</taxon>
        <taxon>Peronosporales</taxon>
        <taxon>Peronosporaceae</taxon>
        <taxon>Phytophthora</taxon>
    </lineage>
</organism>
<evidence type="ECO:0000313" key="3">
    <source>
        <dbReference type="Proteomes" id="UP001165121"/>
    </source>
</evidence>